<dbReference type="Gene3D" id="3.40.50.1820">
    <property type="entry name" value="alpha/beta hydrolase"/>
    <property type="match status" value="1"/>
</dbReference>
<proteinExistence type="predicted"/>
<feature type="transmembrane region" description="Helical" evidence="1">
    <location>
        <begin position="47"/>
        <end position="66"/>
    </location>
</feature>
<evidence type="ECO:0000256" key="1">
    <source>
        <dbReference type="SAM" id="Phobius"/>
    </source>
</evidence>
<sequence length="486" mass="54869">MIQAKAGITGQSKPSIILNNAYFILMAVIFLEIAASWDVYGRGDVGLWSMSIIVMCILNVYCLSTSGPSPPPSKKKNRVIHPISEQSRLISDSSDDLDILYDGRRSNSDGWGCCGWVLFYFNCGLKLLVLVFACLLMKGAIAHGMGIQHHAPKEGEFLDLPLGPATYPDTQSIYYRCEGNSTEYPTLILEHDISHGMVEWLGIFPLLVQDGFRVCIWDKPGTGFSEYAFRHQFRPKYYYSKFIQALAEEEPDFQGPYVFIGGSTGGGQIVLQLAQANPSLVSSVILLDALTPNFSLKSLVTLKNVTETQRDLIWHQAIDTNRKLLGIFNSVAVPFGLMSSFVPQKPTNNKYWSLDDRMEQRWQSITEKTWIIKYWEPSFSAKNLNSSLPIDPRIPVHVIMSALSDAQIERHVCRDNRDFEDNLSESDCHFKKAQNKLAIMEKRSLAQNGGRIVECTQDYCGLDYFIYEDPAYTLNLIRQLILNEPI</sequence>
<keyword evidence="1" id="KW-0812">Transmembrane</keyword>
<evidence type="ECO:0000313" key="4">
    <source>
        <dbReference type="Proteomes" id="UP000318571"/>
    </source>
</evidence>
<organism evidence="3 4">
    <name type="scientific">Tigriopus californicus</name>
    <name type="common">Marine copepod</name>
    <dbReference type="NCBI Taxonomy" id="6832"/>
    <lineage>
        <taxon>Eukaryota</taxon>
        <taxon>Metazoa</taxon>
        <taxon>Ecdysozoa</taxon>
        <taxon>Arthropoda</taxon>
        <taxon>Crustacea</taxon>
        <taxon>Multicrustacea</taxon>
        <taxon>Hexanauplia</taxon>
        <taxon>Copepoda</taxon>
        <taxon>Harpacticoida</taxon>
        <taxon>Harpacticidae</taxon>
        <taxon>Tigriopus</taxon>
    </lineage>
</organism>
<accession>A0A553PJG6</accession>
<reference evidence="3 4" key="1">
    <citation type="journal article" date="2018" name="Nat. Ecol. Evol.">
        <title>Genomic signatures of mitonuclear coevolution across populations of Tigriopus californicus.</title>
        <authorList>
            <person name="Barreto F.S."/>
            <person name="Watson E.T."/>
            <person name="Lima T.G."/>
            <person name="Willett C.S."/>
            <person name="Edmands S."/>
            <person name="Li W."/>
            <person name="Burton R.S."/>
        </authorList>
    </citation>
    <scope>NUCLEOTIDE SEQUENCE [LARGE SCALE GENOMIC DNA]</scope>
    <source>
        <strain evidence="3 4">San Diego</strain>
    </source>
</reference>
<dbReference type="InterPro" id="IPR029058">
    <property type="entry name" value="AB_hydrolase_fold"/>
</dbReference>
<feature type="domain" description="AB hydrolase-1" evidence="2">
    <location>
        <begin position="185"/>
        <end position="297"/>
    </location>
</feature>
<keyword evidence="1" id="KW-1133">Transmembrane helix</keyword>
<feature type="transmembrane region" description="Helical" evidence="1">
    <location>
        <begin position="117"/>
        <end position="137"/>
    </location>
</feature>
<evidence type="ECO:0000313" key="3">
    <source>
        <dbReference type="EMBL" id="TRY77813.1"/>
    </source>
</evidence>
<feature type="transmembrane region" description="Helical" evidence="1">
    <location>
        <begin position="21"/>
        <end position="40"/>
    </location>
</feature>
<comment type="caution">
    <text evidence="3">The sequence shown here is derived from an EMBL/GenBank/DDBJ whole genome shotgun (WGS) entry which is preliminary data.</text>
</comment>
<gene>
    <name evidence="3" type="ORF">TCAL_14389</name>
</gene>
<name>A0A553PJG6_TIGCA</name>
<dbReference type="InterPro" id="IPR000073">
    <property type="entry name" value="AB_hydrolase_1"/>
</dbReference>
<dbReference type="AlphaFoldDB" id="A0A553PJG6"/>
<dbReference type="Proteomes" id="UP000318571">
    <property type="component" value="Chromosome 11"/>
</dbReference>
<dbReference type="Pfam" id="PF00561">
    <property type="entry name" value="Abhydrolase_1"/>
    <property type="match status" value="1"/>
</dbReference>
<dbReference type="SUPFAM" id="SSF53474">
    <property type="entry name" value="alpha/beta-Hydrolases"/>
    <property type="match status" value="1"/>
</dbReference>
<protein>
    <recommendedName>
        <fullName evidence="2">AB hydrolase-1 domain-containing protein</fullName>
    </recommendedName>
</protein>
<keyword evidence="4" id="KW-1185">Reference proteome</keyword>
<keyword evidence="1" id="KW-0472">Membrane</keyword>
<evidence type="ECO:0000259" key="2">
    <source>
        <dbReference type="Pfam" id="PF00561"/>
    </source>
</evidence>
<dbReference type="EMBL" id="VCGU01000003">
    <property type="protein sequence ID" value="TRY77813.1"/>
    <property type="molecule type" value="Genomic_DNA"/>
</dbReference>